<dbReference type="GO" id="GO:0006817">
    <property type="term" value="P:phosphate ion transport"/>
    <property type="evidence" value="ECO:0007669"/>
    <property type="project" value="UniProtKB-UniRule"/>
</dbReference>
<reference evidence="6 7" key="1">
    <citation type="journal article" date="2017" name="ISME J.">
        <title>Energy and carbon metabolisms in a deep terrestrial subsurface fluid microbial community.</title>
        <authorList>
            <person name="Momper L."/>
            <person name="Jungbluth S.P."/>
            <person name="Lee M.D."/>
            <person name="Amend J.P."/>
        </authorList>
    </citation>
    <scope>NUCLEOTIDE SEQUENCE [LARGE SCALE GENOMIC DNA]</scope>
    <source>
        <strain evidence="6">SURF_26</strain>
    </source>
</reference>
<dbReference type="EMBL" id="QZJZ01000005">
    <property type="protein sequence ID" value="RJP62060.1"/>
    <property type="molecule type" value="Genomic_DNA"/>
</dbReference>
<dbReference type="InterPro" id="IPR024370">
    <property type="entry name" value="PBP_domain"/>
</dbReference>
<sequence>MKKLYAVLSFGMAMTVAATMATAQVKVDPELPEYKPVSGVSGTLKSVGSDTLNNLMTLWSEGFKKIYPNVQIEIEGKGSSTAPPALIEGTSNLGPMSRKMKDKEIDEFEQKFGYKPTSLPTSIDMLAVYVNKDNPIDGMTMPQVDAIFSKSRKLGYAQDITNWGQLGLAEQFANLPISMYGRNAASGTYGYFKEHTLGKGDYKDSVKEQPGSSAVVQGVASDLGGIGYSGIGYKTADVKAIALALDENSEMIPATPEYAYSGDYPLSRFLYIYVNYKPGSEIDPLRREFIKYIFSQQGQSDVVKDGYFPVPADMARQALESVGITPEF</sequence>
<keyword evidence="4" id="KW-0592">Phosphate transport</keyword>
<feature type="signal peptide" evidence="4">
    <location>
        <begin position="1"/>
        <end position="23"/>
    </location>
</feature>
<feature type="chain" id="PRO_5027157047" description="Phosphate-binding protein" evidence="4">
    <location>
        <begin position="24"/>
        <end position="328"/>
    </location>
</feature>
<accession>A0A3A4R6L8</accession>
<comment type="function">
    <text evidence="4">Involved in the system for phosphate transport across the cytoplasmic membrane.</text>
</comment>
<dbReference type="InterPro" id="IPR050811">
    <property type="entry name" value="Phosphate_ABC_transporter"/>
</dbReference>
<dbReference type="SUPFAM" id="SSF53850">
    <property type="entry name" value="Periplasmic binding protein-like II"/>
    <property type="match status" value="1"/>
</dbReference>
<dbReference type="InterPro" id="IPR011862">
    <property type="entry name" value="Phos-bd"/>
</dbReference>
<evidence type="ECO:0000256" key="1">
    <source>
        <dbReference type="ARBA" id="ARBA00008725"/>
    </source>
</evidence>
<evidence type="ECO:0000313" key="7">
    <source>
        <dbReference type="Proteomes" id="UP000266426"/>
    </source>
</evidence>
<keyword evidence="2 4" id="KW-0813">Transport</keyword>
<evidence type="ECO:0000256" key="2">
    <source>
        <dbReference type="ARBA" id="ARBA00022448"/>
    </source>
</evidence>
<keyword evidence="3 4" id="KW-0732">Signal</keyword>
<evidence type="ECO:0000256" key="3">
    <source>
        <dbReference type="ARBA" id="ARBA00022729"/>
    </source>
</evidence>
<evidence type="ECO:0000256" key="4">
    <source>
        <dbReference type="RuleBase" id="RU367119"/>
    </source>
</evidence>
<gene>
    <name evidence="6" type="primary">pstS</name>
    <name evidence="6" type="ORF">C4541_00570</name>
</gene>
<evidence type="ECO:0000313" key="6">
    <source>
        <dbReference type="EMBL" id="RJP62060.1"/>
    </source>
</evidence>
<name>A0A3A4R6L8_9BACT</name>
<organism evidence="6 7">
    <name type="scientific">Candidatus Auribacter fodinae</name>
    <dbReference type="NCBI Taxonomy" id="2093366"/>
    <lineage>
        <taxon>Bacteria</taxon>
        <taxon>Pseudomonadati</taxon>
        <taxon>Candidatus Auribacterota</taxon>
        <taxon>Candidatus Auribacteria</taxon>
        <taxon>Candidatus Auribacterales</taxon>
        <taxon>Candidatus Auribacteraceae</taxon>
        <taxon>Candidatus Auribacter</taxon>
    </lineage>
</organism>
<dbReference type="NCBIfam" id="TIGR02136">
    <property type="entry name" value="ptsS_2"/>
    <property type="match status" value="1"/>
</dbReference>
<dbReference type="PANTHER" id="PTHR30570">
    <property type="entry name" value="PERIPLASMIC PHOSPHATE BINDING COMPONENT OF PHOSPHATE ABC TRANSPORTER"/>
    <property type="match status" value="1"/>
</dbReference>
<dbReference type="Gene3D" id="3.40.190.10">
    <property type="entry name" value="Periplasmic binding protein-like II"/>
    <property type="match status" value="2"/>
</dbReference>
<protein>
    <recommendedName>
        <fullName evidence="4">Phosphate-binding protein</fullName>
    </recommendedName>
</protein>
<dbReference type="CDD" id="cd13653">
    <property type="entry name" value="PBP2_phosphate_like_1"/>
    <property type="match status" value="1"/>
</dbReference>
<evidence type="ECO:0000259" key="5">
    <source>
        <dbReference type="Pfam" id="PF12849"/>
    </source>
</evidence>
<dbReference type="PANTHER" id="PTHR30570:SF6">
    <property type="entry name" value="PHOSPHATE-BINDING PROTEIN PSTS"/>
    <property type="match status" value="1"/>
</dbReference>
<proteinExistence type="inferred from homology"/>
<dbReference type="GO" id="GO:0042301">
    <property type="term" value="F:phosphate ion binding"/>
    <property type="evidence" value="ECO:0007669"/>
    <property type="project" value="UniProtKB-UniRule"/>
</dbReference>
<dbReference type="Pfam" id="PF12849">
    <property type="entry name" value="PBP_like_2"/>
    <property type="match status" value="1"/>
</dbReference>
<comment type="similarity">
    <text evidence="1 4">Belongs to the PstS family.</text>
</comment>
<dbReference type="Proteomes" id="UP000266426">
    <property type="component" value="Unassembled WGS sequence"/>
</dbReference>
<comment type="caution">
    <text evidence="6">The sequence shown here is derived from an EMBL/GenBank/DDBJ whole genome shotgun (WGS) entry which is preliminary data.</text>
</comment>
<feature type="domain" description="PBP" evidence="5">
    <location>
        <begin position="39"/>
        <end position="296"/>
    </location>
</feature>
<dbReference type="AlphaFoldDB" id="A0A3A4R6L8"/>